<proteinExistence type="predicted"/>
<feature type="signal peptide" evidence="1">
    <location>
        <begin position="1"/>
        <end position="19"/>
    </location>
</feature>
<dbReference type="OrthoDB" id="5372426at2"/>
<dbReference type="Proteomes" id="UP000256779">
    <property type="component" value="Unassembled WGS sequence"/>
</dbReference>
<sequence>MRRHLLIFFLLFSSSVLNAQTGNSTSLNEKLPARFPLEEAEITYTIINGAEGSVRLIFDRNGWRSYETKEIVFKRYGVSSSEMRSTLTDGNMMYSINHLDSSGTKSSDYTWSQLLGYKNLEQTSKAIYNQQGGQLTGLDTLLGKPCNVWVFEKGSVAELWEWNALPLKVVKRVPGITYEMVAEEMRTQPTISEDDFSLPDYVNWK</sequence>
<gene>
    <name evidence="2" type="ORF">C7460_11283</name>
</gene>
<dbReference type="RefSeq" id="WP_115868627.1">
    <property type="nucleotide sequence ID" value="NZ_QREG01000012.1"/>
</dbReference>
<evidence type="ECO:0000313" key="3">
    <source>
        <dbReference type="Proteomes" id="UP000256779"/>
    </source>
</evidence>
<reference evidence="2 3" key="1">
    <citation type="submission" date="2018-07" db="EMBL/GenBank/DDBJ databases">
        <title>Genomic Encyclopedia of Type Strains, Phase IV (KMG-IV): sequencing the most valuable type-strain genomes for metagenomic binning, comparative biology and taxonomic classification.</title>
        <authorList>
            <person name="Goeker M."/>
        </authorList>
    </citation>
    <scope>NUCLEOTIDE SEQUENCE [LARGE SCALE GENOMIC DNA]</scope>
    <source>
        <strain evidence="2 3">DSM 4134</strain>
    </source>
</reference>
<dbReference type="EMBL" id="QREG01000012">
    <property type="protein sequence ID" value="RED97473.1"/>
    <property type="molecule type" value="Genomic_DNA"/>
</dbReference>
<name>A0A3D9L160_MARFU</name>
<comment type="caution">
    <text evidence="2">The sequence shown here is derived from an EMBL/GenBank/DDBJ whole genome shotgun (WGS) entry which is preliminary data.</text>
</comment>
<evidence type="ECO:0008006" key="4">
    <source>
        <dbReference type="Google" id="ProtNLM"/>
    </source>
</evidence>
<organism evidence="2 3">
    <name type="scientific">Marinoscillum furvescens DSM 4134</name>
    <dbReference type="NCBI Taxonomy" id="1122208"/>
    <lineage>
        <taxon>Bacteria</taxon>
        <taxon>Pseudomonadati</taxon>
        <taxon>Bacteroidota</taxon>
        <taxon>Cytophagia</taxon>
        <taxon>Cytophagales</taxon>
        <taxon>Reichenbachiellaceae</taxon>
        <taxon>Marinoscillum</taxon>
    </lineage>
</organism>
<keyword evidence="1" id="KW-0732">Signal</keyword>
<protein>
    <recommendedName>
        <fullName evidence="4">DUF4412 domain-containing protein</fullName>
    </recommendedName>
</protein>
<keyword evidence="3" id="KW-1185">Reference proteome</keyword>
<dbReference type="AlphaFoldDB" id="A0A3D9L160"/>
<evidence type="ECO:0000313" key="2">
    <source>
        <dbReference type="EMBL" id="RED97473.1"/>
    </source>
</evidence>
<feature type="chain" id="PRO_5017575858" description="DUF4412 domain-containing protein" evidence="1">
    <location>
        <begin position="20"/>
        <end position="205"/>
    </location>
</feature>
<accession>A0A3D9L160</accession>
<evidence type="ECO:0000256" key="1">
    <source>
        <dbReference type="SAM" id="SignalP"/>
    </source>
</evidence>